<organism evidence="1 2">
    <name type="scientific">Enterovirga aerilata</name>
    <dbReference type="NCBI Taxonomy" id="2730920"/>
    <lineage>
        <taxon>Bacteria</taxon>
        <taxon>Pseudomonadati</taxon>
        <taxon>Pseudomonadota</taxon>
        <taxon>Alphaproteobacteria</taxon>
        <taxon>Hyphomicrobiales</taxon>
        <taxon>Methylobacteriaceae</taxon>
        <taxon>Enterovirga</taxon>
    </lineage>
</organism>
<name>A0A849IFW8_9HYPH</name>
<accession>A0A849IFW8</accession>
<sequence length="123" mass="13011">MIASGIGASGLGLEGSPEEQDARAVRQAWAQLAAPMPLQIEERLATRQFFDAALDLAHRVVGQERLHGFRLSFTSLGGPYAATLILAEPDGGGLGEVGAEHETSLVQALVAAIFRWAREQSAS</sequence>
<dbReference type="RefSeq" id="WP_171218339.1">
    <property type="nucleotide sequence ID" value="NZ_JABEPP010000003.1"/>
</dbReference>
<evidence type="ECO:0000313" key="1">
    <source>
        <dbReference type="EMBL" id="NNM72813.1"/>
    </source>
</evidence>
<gene>
    <name evidence="1" type="ORF">HJG44_10545</name>
</gene>
<dbReference type="AlphaFoldDB" id="A0A849IFW8"/>
<reference evidence="1 2" key="1">
    <citation type="submission" date="2020-04" db="EMBL/GenBank/DDBJ databases">
        <title>Enterovirga sp. isolate from soil.</title>
        <authorList>
            <person name="Chea S."/>
            <person name="Kim D.-U."/>
        </authorList>
    </citation>
    <scope>NUCLEOTIDE SEQUENCE [LARGE SCALE GENOMIC DNA]</scope>
    <source>
        <strain evidence="1 2">DB1703</strain>
    </source>
</reference>
<evidence type="ECO:0000313" key="2">
    <source>
        <dbReference type="Proteomes" id="UP000564885"/>
    </source>
</evidence>
<dbReference type="EMBL" id="JABEPP010000003">
    <property type="protein sequence ID" value="NNM72813.1"/>
    <property type="molecule type" value="Genomic_DNA"/>
</dbReference>
<keyword evidence="2" id="KW-1185">Reference proteome</keyword>
<comment type="caution">
    <text evidence="1">The sequence shown here is derived from an EMBL/GenBank/DDBJ whole genome shotgun (WGS) entry which is preliminary data.</text>
</comment>
<protein>
    <submittedName>
        <fullName evidence="1">Uncharacterized protein</fullName>
    </submittedName>
</protein>
<dbReference type="Proteomes" id="UP000564885">
    <property type="component" value="Unassembled WGS sequence"/>
</dbReference>
<proteinExistence type="predicted"/>